<keyword evidence="3" id="KW-1185">Reference proteome</keyword>
<evidence type="ECO:0000313" key="3">
    <source>
        <dbReference type="Proteomes" id="UP000789595"/>
    </source>
</evidence>
<evidence type="ECO:0000313" key="2">
    <source>
        <dbReference type="EMBL" id="CAH0368551.1"/>
    </source>
</evidence>
<organism evidence="2 3">
    <name type="scientific">Pelagomonas calceolata</name>
    <dbReference type="NCBI Taxonomy" id="35677"/>
    <lineage>
        <taxon>Eukaryota</taxon>
        <taxon>Sar</taxon>
        <taxon>Stramenopiles</taxon>
        <taxon>Ochrophyta</taxon>
        <taxon>Pelagophyceae</taxon>
        <taxon>Pelagomonadales</taxon>
        <taxon>Pelagomonadaceae</taxon>
        <taxon>Pelagomonas</taxon>
    </lineage>
</organism>
<evidence type="ECO:0000256" key="1">
    <source>
        <dbReference type="SAM" id="MobiDB-lite"/>
    </source>
</evidence>
<protein>
    <submittedName>
        <fullName evidence="2">Uncharacterized protein</fullName>
    </submittedName>
</protein>
<dbReference type="AlphaFoldDB" id="A0A8J2SJ37"/>
<reference evidence="2" key="1">
    <citation type="submission" date="2021-11" db="EMBL/GenBank/DDBJ databases">
        <authorList>
            <consortium name="Genoscope - CEA"/>
            <person name="William W."/>
        </authorList>
    </citation>
    <scope>NUCLEOTIDE SEQUENCE</scope>
</reference>
<proteinExistence type="predicted"/>
<feature type="compositionally biased region" description="Basic and acidic residues" evidence="1">
    <location>
        <begin position="180"/>
        <end position="217"/>
    </location>
</feature>
<dbReference type="EMBL" id="CAKKNE010000002">
    <property type="protein sequence ID" value="CAH0368551.1"/>
    <property type="molecule type" value="Genomic_DNA"/>
</dbReference>
<name>A0A8J2SJ37_9STRA</name>
<feature type="compositionally biased region" description="Basic and acidic residues" evidence="1">
    <location>
        <begin position="10"/>
        <end position="44"/>
    </location>
</feature>
<comment type="caution">
    <text evidence="2">The sequence shown here is derived from an EMBL/GenBank/DDBJ whole genome shotgun (WGS) entry which is preliminary data.</text>
</comment>
<feature type="region of interest" description="Disordered" evidence="1">
    <location>
        <begin position="1"/>
        <end position="44"/>
    </location>
</feature>
<sequence>MPRLPNNARSARDHNLGLEEGRARQRRHGAVEVRRRPEARRTDHRQAPVVRLGLALRLELVGRQARREADGVPDGQLLGAAAGHVVRLLELGPELDEAGREEDLDHAAVVAEDGLGGQAAGHVAELVARHVVGAGPAEAHLGHDPARAGRHGHAAVLRLGRLEPGLRPVRAELAQARGVPEAERRRRALRGAEPRRRPRGGRRDERAGDARERDEPVHPGTHLRVVWVSARSHAPAAARRNQ</sequence>
<gene>
    <name evidence="2" type="ORF">PECAL_2P16190</name>
</gene>
<feature type="region of interest" description="Disordered" evidence="1">
    <location>
        <begin position="173"/>
        <end position="242"/>
    </location>
</feature>
<accession>A0A8J2SJ37</accession>
<dbReference type="Proteomes" id="UP000789595">
    <property type="component" value="Unassembled WGS sequence"/>
</dbReference>
<feature type="compositionally biased region" description="Low complexity" evidence="1">
    <location>
        <begin position="229"/>
        <end position="242"/>
    </location>
</feature>